<evidence type="ECO:0000313" key="2">
    <source>
        <dbReference type="EMBL" id="OWK53863.1"/>
    </source>
</evidence>
<dbReference type="Proteomes" id="UP000197619">
    <property type="component" value="Unassembled WGS sequence"/>
</dbReference>
<sequence>MTGSKHSSWSGLASLSSARPLLAVEPEQRGRSTPCSAALRQSSLQPAHGAPRDTKSAGNCGQAKNFIKNFPKCGPGWERLPGTALWALRGLQAGRDSGTPRAPPQRHPRPPSTETTETTETTEPETTDPVTTEP</sequence>
<organism evidence="2 3">
    <name type="scientific">Lonchura striata</name>
    <name type="common">white-rumped munia</name>
    <dbReference type="NCBI Taxonomy" id="40157"/>
    <lineage>
        <taxon>Eukaryota</taxon>
        <taxon>Metazoa</taxon>
        <taxon>Chordata</taxon>
        <taxon>Craniata</taxon>
        <taxon>Vertebrata</taxon>
        <taxon>Euteleostomi</taxon>
        <taxon>Archelosauria</taxon>
        <taxon>Archosauria</taxon>
        <taxon>Dinosauria</taxon>
        <taxon>Saurischia</taxon>
        <taxon>Theropoda</taxon>
        <taxon>Coelurosauria</taxon>
        <taxon>Aves</taxon>
        <taxon>Neognathae</taxon>
        <taxon>Neoaves</taxon>
        <taxon>Telluraves</taxon>
        <taxon>Australaves</taxon>
        <taxon>Passeriformes</taxon>
        <taxon>Passeroidea</taxon>
        <taxon>Estrildidae</taxon>
        <taxon>Estrildinae</taxon>
        <taxon>Lonchura</taxon>
    </lineage>
</organism>
<gene>
    <name evidence="2" type="ORF">RLOC_00008622</name>
</gene>
<feature type="region of interest" description="Disordered" evidence="1">
    <location>
        <begin position="88"/>
        <end position="134"/>
    </location>
</feature>
<dbReference type="AlphaFoldDB" id="A0A218UJD5"/>
<feature type="compositionally biased region" description="Polar residues" evidence="1">
    <location>
        <begin position="31"/>
        <end position="45"/>
    </location>
</feature>
<protein>
    <submittedName>
        <fullName evidence="2">Uncharacterized protein</fullName>
    </submittedName>
</protein>
<dbReference type="EMBL" id="MUZQ01000262">
    <property type="protein sequence ID" value="OWK53863.1"/>
    <property type="molecule type" value="Genomic_DNA"/>
</dbReference>
<reference evidence="2 3" key="1">
    <citation type="submission" date="2017-05" db="EMBL/GenBank/DDBJ databases">
        <title>Genome of assembly of the Bengalese finch, Lonchura striata domestica.</title>
        <authorList>
            <person name="Colquitt B.M."/>
            <person name="Brainard M.S."/>
        </authorList>
    </citation>
    <scope>NUCLEOTIDE SEQUENCE [LARGE SCALE GENOMIC DNA]</scope>
    <source>
        <strain evidence="2">White83orange57</strain>
    </source>
</reference>
<evidence type="ECO:0000256" key="1">
    <source>
        <dbReference type="SAM" id="MobiDB-lite"/>
    </source>
</evidence>
<keyword evidence="3" id="KW-1185">Reference proteome</keyword>
<proteinExistence type="predicted"/>
<name>A0A218UJD5_9PASE</name>
<evidence type="ECO:0000313" key="3">
    <source>
        <dbReference type="Proteomes" id="UP000197619"/>
    </source>
</evidence>
<comment type="caution">
    <text evidence="2">The sequence shown here is derived from an EMBL/GenBank/DDBJ whole genome shotgun (WGS) entry which is preliminary data.</text>
</comment>
<feature type="region of interest" description="Disordered" evidence="1">
    <location>
        <begin position="20"/>
        <end position="74"/>
    </location>
</feature>
<accession>A0A218UJD5</accession>